<keyword evidence="2" id="KW-0378">Hydrolase</keyword>
<evidence type="ECO:0000313" key="2">
    <source>
        <dbReference type="EMBL" id="MBB5157184.1"/>
    </source>
</evidence>
<sequence>MSVERTLITGGTVLTVDPEYGRLDKGDVLVENGKIAAIAPRLDVVEAEVIDATDMIVLPGFVDTHRHTWQAPVRNIGSDWTLGQYLAGIHFGFSKLFRPHDTYVGNLLGVAEALDSGITTLLDWSHNLETPDHADSAVQALLDSGSRAVFAHGGGASMWHVPSAIPHDRDVFRLRDRYFSSDDQLVTMAFAARGPQFTTPEIAIEDWQLARELGVRITVHVGDGEWGKSRPVAWMREHGLLGPEVTYVHCNTIGDDELKMIADTGGSASVSADIETQMGHGWPATGRLLDVGIRPGLSIDVCTSNAGNMFNAMRSTLAVQRALDNAAEERPGQQDRIRLTCRDVLEFATIEGARANGLDRVTGSLTPGKDADIVLLRADALTMTPLNNPAAAVVYNGHPGLVDSVMVRGRFVKRDGKLTELDVNRIRAMAIETRDYLVEQAKTDPYIAECALGGGWIPGSVQPPRAAAIVD</sequence>
<dbReference type="SUPFAM" id="SSF51556">
    <property type="entry name" value="Metallo-dependent hydrolases"/>
    <property type="match status" value="1"/>
</dbReference>
<dbReference type="PANTHER" id="PTHR43794">
    <property type="entry name" value="AMINOHYDROLASE SSNA-RELATED"/>
    <property type="match status" value="1"/>
</dbReference>
<comment type="caution">
    <text evidence="2">The sequence shown here is derived from an EMBL/GenBank/DDBJ whole genome shotgun (WGS) entry which is preliminary data.</text>
</comment>
<dbReference type="GO" id="GO:0016810">
    <property type="term" value="F:hydrolase activity, acting on carbon-nitrogen (but not peptide) bonds"/>
    <property type="evidence" value="ECO:0007669"/>
    <property type="project" value="InterPro"/>
</dbReference>
<name>A0A840Q8V0_9PSEU</name>
<accession>A0A840Q8V0</accession>
<dbReference type="EMBL" id="JACHIW010000001">
    <property type="protein sequence ID" value="MBB5157184.1"/>
    <property type="molecule type" value="Genomic_DNA"/>
</dbReference>
<dbReference type="SUPFAM" id="SSF51338">
    <property type="entry name" value="Composite domain of metallo-dependent hydrolases"/>
    <property type="match status" value="1"/>
</dbReference>
<dbReference type="InterPro" id="IPR006680">
    <property type="entry name" value="Amidohydro-rel"/>
</dbReference>
<dbReference type="PANTHER" id="PTHR43794:SF5">
    <property type="entry name" value="CHLOROHYDROLASE FAMILY PROTEIN"/>
    <property type="match status" value="1"/>
</dbReference>
<evidence type="ECO:0000313" key="3">
    <source>
        <dbReference type="Proteomes" id="UP000584374"/>
    </source>
</evidence>
<dbReference type="AlphaFoldDB" id="A0A840Q8V0"/>
<gene>
    <name evidence="2" type="ORF">BJ970_004718</name>
</gene>
<dbReference type="InterPro" id="IPR032466">
    <property type="entry name" value="Metal_Hydrolase"/>
</dbReference>
<organism evidence="2 3">
    <name type="scientific">Saccharopolyspora phatthalungensis</name>
    <dbReference type="NCBI Taxonomy" id="664693"/>
    <lineage>
        <taxon>Bacteria</taxon>
        <taxon>Bacillati</taxon>
        <taxon>Actinomycetota</taxon>
        <taxon>Actinomycetes</taxon>
        <taxon>Pseudonocardiales</taxon>
        <taxon>Pseudonocardiaceae</taxon>
        <taxon>Saccharopolyspora</taxon>
    </lineage>
</organism>
<feature type="domain" description="Amidohydrolase-related" evidence="1">
    <location>
        <begin position="56"/>
        <end position="412"/>
    </location>
</feature>
<dbReference type="Gene3D" id="2.30.40.10">
    <property type="entry name" value="Urease, subunit C, domain 1"/>
    <property type="match status" value="1"/>
</dbReference>
<dbReference type="Gene3D" id="3.20.20.140">
    <property type="entry name" value="Metal-dependent hydrolases"/>
    <property type="match status" value="1"/>
</dbReference>
<proteinExistence type="predicted"/>
<dbReference type="InterPro" id="IPR011059">
    <property type="entry name" value="Metal-dep_hydrolase_composite"/>
</dbReference>
<keyword evidence="3" id="KW-1185">Reference proteome</keyword>
<reference evidence="2 3" key="1">
    <citation type="submission" date="2020-08" db="EMBL/GenBank/DDBJ databases">
        <title>Sequencing the genomes of 1000 actinobacteria strains.</title>
        <authorList>
            <person name="Klenk H.-P."/>
        </authorList>
    </citation>
    <scope>NUCLEOTIDE SEQUENCE [LARGE SCALE GENOMIC DNA]</scope>
    <source>
        <strain evidence="2 3">DSM 45584</strain>
    </source>
</reference>
<dbReference type="InterPro" id="IPR050287">
    <property type="entry name" value="MTA/SAH_deaminase"/>
</dbReference>
<dbReference type="Pfam" id="PF01979">
    <property type="entry name" value="Amidohydro_1"/>
    <property type="match status" value="1"/>
</dbReference>
<protein>
    <submittedName>
        <fullName evidence="2">Cytosine/adenosine deaminase-related metal-dependent hydrolase</fullName>
    </submittedName>
</protein>
<dbReference type="NCBIfam" id="NF006056">
    <property type="entry name" value="PRK08204.1"/>
    <property type="match status" value="1"/>
</dbReference>
<evidence type="ECO:0000259" key="1">
    <source>
        <dbReference type="Pfam" id="PF01979"/>
    </source>
</evidence>
<dbReference type="Proteomes" id="UP000584374">
    <property type="component" value="Unassembled WGS sequence"/>
</dbReference>